<gene>
    <name evidence="1" type="ORF">NCTC5798_06170</name>
</gene>
<organism evidence="1 2">
    <name type="scientific">Salmonella enterica I</name>
    <dbReference type="NCBI Taxonomy" id="59201"/>
    <lineage>
        <taxon>Bacteria</taxon>
        <taxon>Pseudomonadati</taxon>
        <taxon>Pseudomonadota</taxon>
        <taxon>Gammaproteobacteria</taxon>
        <taxon>Enterobacterales</taxon>
        <taxon>Enterobacteriaceae</taxon>
        <taxon>Salmonella</taxon>
    </lineage>
</organism>
<dbReference type="AlphaFoldDB" id="A0A379Y297"/>
<dbReference type="EMBL" id="UGXK01000002">
    <property type="protein sequence ID" value="SUI39727.1"/>
    <property type="molecule type" value="Genomic_DNA"/>
</dbReference>
<evidence type="ECO:0000313" key="1">
    <source>
        <dbReference type="EMBL" id="SUI39727.1"/>
    </source>
</evidence>
<dbReference type="Proteomes" id="UP000255534">
    <property type="component" value="Unassembled WGS sequence"/>
</dbReference>
<name>A0A379Y297_SALET</name>
<evidence type="ECO:0000313" key="2">
    <source>
        <dbReference type="Proteomes" id="UP000255534"/>
    </source>
</evidence>
<sequence length="88" mass="10238">MPYIPETLEGRFFRKTIEKLPEEQSLYWFRREDGIEFAVLESARYPGDDAVVICGDGRPTGNTIAESRFVITDEMRSLADGNYKRWDD</sequence>
<protein>
    <submittedName>
        <fullName evidence="1">Uncharacterized protein</fullName>
    </submittedName>
</protein>
<accession>A0A379Y297</accession>
<reference evidence="1 2" key="1">
    <citation type="submission" date="2018-06" db="EMBL/GenBank/DDBJ databases">
        <authorList>
            <consortium name="Pathogen Informatics"/>
            <person name="Doyle S."/>
        </authorList>
    </citation>
    <scope>NUCLEOTIDE SEQUENCE [LARGE SCALE GENOMIC DNA]</scope>
    <source>
        <strain evidence="1 2">NCTC5798</strain>
    </source>
</reference>
<proteinExistence type="predicted"/>